<dbReference type="Proteomes" id="UP001163046">
    <property type="component" value="Unassembled WGS sequence"/>
</dbReference>
<gene>
    <name evidence="2" type="ORF">OS493_038499</name>
</gene>
<feature type="region of interest" description="Disordered" evidence="1">
    <location>
        <begin position="47"/>
        <end position="72"/>
    </location>
</feature>
<sequence>MKEEERSPESTESSLVNTMKKVFDEHAIATFLRLVSPTISRIWHVGENDLGSTTDPDKSNNYKPDQLPTTVGKRAREQRYLNRHKAKCGQELEKCMDDCSVTHVKWS</sequence>
<reference evidence="2" key="1">
    <citation type="submission" date="2023-01" db="EMBL/GenBank/DDBJ databases">
        <title>Genome assembly of the deep-sea coral Lophelia pertusa.</title>
        <authorList>
            <person name="Herrera S."/>
            <person name="Cordes E."/>
        </authorList>
    </citation>
    <scope>NUCLEOTIDE SEQUENCE</scope>
    <source>
        <strain evidence="2">USNM1676648</strain>
        <tissue evidence="2">Polyp</tissue>
    </source>
</reference>
<evidence type="ECO:0000256" key="1">
    <source>
        <dbReference type="SAM" id="MobiDB-lite"/>
    </source>
</evidence>
<proteinExistence type="predicted"/>
<dbReference type="EMBL" id="MU825973">
    <property type="protein sequence ID" value="KAJ7381885.1"/>
    <property type="molecule type" value="Genomic_DNA"/>
</dbReference>
<accession>A0A9X0D038</accession>
<evidence type="ECO:0000313" key="2">
    <source>
        <dbReference type="EMBL" id="KAJ7381885.1"/>
    </source>
</evidence>
<organism evidence="2 3">
    <name type="scientific">Desmophyllum pertusum</name>
    <dbReference type="NCBI Taxonomy" id="174260"/>
    <lineage>
        <taxon>Eukaryota</taxon>
        <taxon>Metazoa</taxon>
        <taxon>Cnidaria</taxon>
        <taxon>Anthozoa</taxon>
        <taxon>Hexacorallia</taxon>
        <taxon>Scleractinia</taxon>
        <taxon>Caryophylliina</taxon>
        <taxon>Caryophylliidae</taxon>
        <taxon>Desmophyllum</taxon>
    </lineage>
</organism>
<protein>
    <submittedName>
        <fullName evidence="2">Uncharacterized protein</fullName>
    </submittedName>
</protein>
<dbReference type="AlphaFoldDB" id="A0A9X0D038"/>
<comment type="caution">
    <text evidence="2">The sequence shown here is derived from an EMBL/GenBank/DDBJ whole genome shotgun (WGS) entry which is preliminary data.</text>
</comment>
<dbReference type="OrthoDB" id="5978443at2759"/>
<keyword evidence="3" id="KW-1185">Reference proteome</keyword>
<name>A0A9X0D038_9CNID</name>
<evidence type="ECO:0000313" key="3">
    <source>
        <dbReference type="Proteomes" id="UP001163046"/>
    </source>
</evidence>